<name>A0A419V8X5_9BACL</name>
<dbReference type="Proteomes" id="UP000285120">
    <property type="component" value="Unassembled WGS sequence"/>
</dbReference>
<sequence>MRIVIGQLSHETNTFLEETTDLSFFEAGEWEMKETLLANHTGVQDYLGGMIESASEENIEILPALSALASPSGLIEKGTYAYIKKVFLQECLQYSNVDAYCLALHGAGVVEGIDDLEGDLLQTLRKEIGRSVPIVVTLDLHANVTEKMAAYADILLSIKEYPHIDTFATGKKAMQLTSQIVKREIKPVMHIEKLPLLIPTFTTMHEPAKALVLTCRRLEKPSGVLDCSFIHGFPYADVKSAGVSVICITDADNLLAEETAITAASAIWEVREQFFQSFFSPKEGVEAAAVSRESPVIINETSDNPGAGTPGDGTFLLEEMLEKNIKNSCFGVINDSEVVQLAHEAGVGEYIECSIGAKIDNKHGRPLSIKGYVKSLTDGKFIQSSAMWKGMKRNIGKTARLQIGNVDVIVCSRRAQVFDDQVFLLHGIDVSACRTAGLKSSHHFRDYYSTLAASIITVDSPGLSTNNLFSFSYQHIRPSMYPFEETAAYSADSTNL</sequence>
<feature type="domain" description="Microcystin LR degradation protein MlrC C-terminal" evidence="1">
    <location>
        <begin position="299"/>
        <end position="475"/>
    </location>
</feature>
<dbReference type="InterPro" id="IPR010799">
    <property type="entry name" value="MlrC_C"/>
</dbReference>
<dbReference type="EMBL" id="RAPK01000006">
    <property type="protein sequence ID" value="RKD76413.1"/>
    <property type="molecule type" value="Genomic_DNA"/>
</dbReference>
<accession>A0A419V8X5</accession>
<dbReference type="InterPro" id="IPR015995">
    <property type="entry name" value="MlrC_N"/>
</dbReference>
<keyword evidence="4" id="KW-1185">Reference proteome</keyword>
<dbReference type="Pfam" id="PF07171">
    <property type="entry name" value="MlrC_C"/>
    <property type="match status" value="1"/>
</dbReference>
<dbReference type="AlphaFoldDB" id="A0A419V8X5"/>
<protein>
    <submittedName>
        <fullName evidence="3">Microcystin degradation protein MlrC</fullName>
    </submittedName>
</protein>
<feature type="domain" description="Microcystin LR degradation protein MlrC N-terminal" evidence="2">
    <location>
        <begin position="2"/>
        <end position="288"/>
    </location>
</feature>
<dbReference type="PIRSF" id="PIRSF012702">
    <property type="entry name" value="UCP012702"/>
    <property type="match status" value="1"/>
</dbReference>
<dbReference type="Pfam" id="PF07364">
    <property type="entry name" value="DUF1485"/>
    <property type="match status" value="1"/>
</dbReference>
<reference evidence="3 4" key="1">
    <citation type="submission" date="2018-09" db="EMBL/GenBank/DDBJ databases">
        <title>Genomic Encyclopedia of Archaeal and Bacterial Type Strains, Phase II (KMG-II): from individual species to whole genera.</title>
        <authorList>
            <person name="Goeker M."/>
        </authorList>
    </citation>
    <scope>NUCLEOTIDE SEQUENCE [LARGE SCALE GENOMIC DNA]</scope>
    <source>
        <strain evidence="3 4">DSM 17008</strain>
    </source>
</reference>
<evidence type="ECO:0000313" key="4">
    <source>
        <dbReference type="Proteomes" id="UP000285120"/>
    </source>
</evidence>
<comment type="caution">
    <text evidence="3">The sequence shown here is derived from an EMBL/GenBank/DDBJ whole genome shotgun (WGS) entry which is preliminary data.</text>
</comment>
<organism evidence="3 4">
    <name type="scientific">Sinobaca qinghaiensis</name>
    <dbReference type="NCBI Taxonomy" id="342944"/>
    <lineage>
        <taxon>Bacteria</taxon>
        <taxon>Bacillati</taxon>
        <taxon>Bacillota</taxon>
        <taxon>Bacilli</taxon>
        <taxon>Bacillales</taxon>
        <taxon>Sporolactobacillaceae</taxon>
        <taxon>Sinobaca</taxon>
    </lineage>
</organism>
<dbReference type="OrthoDB" id="9815420at2"/>
<evidence type="ECO:0000259" key="1">
    <source>
        <dbReference type="Pfam" id="PF07171"/>
    </source>
</evidence>
<gene>
    <name evidence="3" type="ORF">ATL39_0630</name>
</gene>
<evidence type="ECO:0000313" key="3">
    <source>
        <dbReference type="EMBL" id="RKD76413.1"/>
    </source>
</evidence>
<dbReference type="RefSeq" id="WP_120191819.1">
    <property type="nucleotide sequence ID" value="NZ_RAPK01000006.1"/>
</dbReference>
<evidence type="ECO:0000259" key="2">
    <source>
        <dbReference type="Pfam" id="PF07364"/>
    </source>
</evidence>
<dbReference type="InterPro" id="IPR009197">
    <property type="entry name" value="MlrC"/>
</dbReference>
<proteinExistence type="predicted"/>